<accession>A0A5B0VT18</accession>
<name>A0A5B0VT18_9GAMM</name>
<proteinExistence type="predicted"/>
<dbReference type="PANTHER" id="PTHR42939">
    <property type="entry name" value="ABC TRANSPORTER ATP-BINDING PROTEIN ALBC-RELATED"/>
    <property type="match status" value="1"/>
</dbReference>
<keyword evidence="2" id="KW-0547">Nucleotide-binding</keyword>
<organism evidence="5 6">
    <name type="scientific">Photorhabdus heterorhabditis</name>
    <dbReference type="NCBI Taxonomy" id="880156"/>
    <lineage>
        <taxon>Bacteria</taxon>
        <taxon>Pseudomonadati</taxon>
        <taxon>Pseudomonadota</taxon>
        <taxon>Gammaproteobacteria</taxon>
        <taxon>Enterobacterales</taxon>
        <taxon>Morganellaceae</taxon>
        <taxon>Photorhabdus</taxon>
    </lineage>
</organism>
<evidence type="ECO:0000256" key="3">
    <source>
        <dbReference type="ARBA" id="ARBA00022840"/>
    </source>
</evidence>
<dbReference type="InterPro" id="IPR027417">
    <property type="entry name" value="P-loop_NTPase"/>
</dbReference>
<dbReference type="Gene3D" id="3.40.50.300">
    <property type="entry name" value="P-loop containing nucleotide triphosphate hydrolases"/>
    <property type="match status" value="1"/>
</dbReference>
<comment type="caution">
    <text evidence="5">The sequence shown here is derived from an EMBL/GenBank/DDBJ whole genome shotgun (WGS) entry which is preliminary data.</text>
</comment>
<evidence type="ECO:0000313" key="5">
    <source>
        <dbReference type="EMBL" id="KAA1177664.1"/>
    </source>
</evidence>
<evidence type="ECO:0000256" key="1">
    <source>
        <dbReference type="ARBA" id="ARBA00022448"/>
    </source>
</evidence>
<reference evidence="5 6" key="1">
    <citation type="submission" date="2019-09" db="EMBL/GenBank/DDBJ databases">
        <title>Whole genome sequence of Photorhabdus heterorhabditis strain ETL (Enterobacteriales: Enterobacteriaceae) a bacterial symbiont of Heterorhabditis zealandica strain ETL (Rhabditida: Heterorhabditidae).</title>
        <authorList>
            <person name="Lulamba T.E."/>
            <person name="Serepa-Dlamini M.H."/>
        </authorList>
    </citation>
    <scope>NUCLEOTIDE SEQUENCE [LARGE SCALE GENOMIC DNA]</scope>
    <source>
        <strain evidence="5 6">ETL</strain>
    </source>
</reference>
<keyword evidence="1" id="KW-0813">Transport</keyword>
<dbReference type="EMBL" id="VTUW01000053">
    <property type="protein sequence ID" value="KAA1177664.1"/>
    <property type="molecule type" value="Genomic_DNA"/>
</dbReference>
<dbReference type="STRING" id="880156.AM629_14230"/>
<dbReference type="Pfam" id="PF00005">
    <property type="entry name" value="ABC_tran"/>
    <property type="match status" value="1"/>
</dbReference>
<dbReference type="PANTHER" id="PTHR42939:SF1">
    <property type="entry name" value="ABC TRANSPORTER ATP-BINDING PROTEIN ALBC-RELATED"/>
    <property type="match status" value="1"/>
</dbReference>
<gene>
    <name evidence="5" type="ORF">F0L16_19070</name>
</gene>
<dbReference type="AlphaFoldDB" id="A0A5B0VT18"/>
<dbReference type="GO" id="GO:0016887">
    <property type="term" value="F:ATP hydrolysis activity"/>
    <property type="evidence" value="ECO:0007669"/>
    <property type="project" value="InterPro"/>
</dbReference>
<evidence type="ECO:0000313" key="6">
    <source>
        <dbReference type="Proteomes" id="UP000322184"/>
    </source>
</evidence>
<dbReference type="SUPFAM" id="SSF52540">
    <property type="entry name" value="P-loop containing nucleoside triphosphate hydrolases"/>
    <property type="match status" value="1"/>
</dbReference>
<dbReference type="GO" id="GO:0005524">
    <property type="term" value="F:ATP binding"/>
    <property type="evidence" value="ECO:0007669"/>
    <property type="project" value="UniProtKB-KW"/>
</dbReference>
<dbReference type="InterPro" id="IPR051782">
    <property type="entry name" value="ABC_Transporter_VariousFunc"/>
</dbReference>
<dbReference type="Proteomes" id="UP000322184">
    <property type="component" value="Unassembled WGS sequence"/>
</dbReference>
<evidence type="ECO:0000256" key="2">
    <source>
        <dbReference type="ARBA" id="ARBA00022741"/>
    </source>
</evidence>
<dbReference type="InterPro" id="IPR003439">
    <property type="entry name" value="ABC_transporter-like_ATP-bd"/>
</dbReference>
<evidence type="ECO:0000259" key="4">
    <source>
        <dbReference type="PROSITE" id="PS50893"/>
    </source>
</evidence>
<dbReference type="RefSeq" id="WP_149617417.1">
    <property type="nucleotide sequence ID" value="NZ_CAWPFF010000096.1"/>
</dbReference>
<protein>
    <submittedName>
        <fullName evidence="5">AAA family ATPase</fullName>
    </submittedName>
</protein>
<sequence length="219" mass="24883">MLEVVGLEVVINDKTILSGSNCNFHVGLNRVAGVNGVGKTTFLSSIAGMNKVKKGMVNLIKKEKKYRFSLQKHGFYVSDNVDFYNFITGMDVIKLCKRYRKNNLRHQLDYYLNGFGISKYSGIEYGQMSLGTKKKFLLTSAFITDADVYIFDEPTNGLDSDSITFLIELMISLAEEKIVIFSSHDDSFLPGLNFTTYEIYPIDFNLQRGGKRTHPQEHR</sequence>
<feature type="domain" description="ABC transporter" evidence="4">
    <location>
        <begin position="2"/>
        <end position="219"/>
    </location>
</feature>
<dbReference type="PROSITE" id="PS50893">
    <property type="entry name" value="ABC_TRANSPORTER_2"/>
    <property type="match status" value="1"/>
</dbReference>
<keyword evidence="3" id="KW-0067">ATP-binding</keyword>